<comment type="caution">
    <text evidence="2">The sequence shown here is derived from an EMBL/GenBank/DDBJ whole genome shotgun (WGS) entry which is preliminary data.</text>
</comment>
<feature type="region of interest" description="Disordered" evidence="1">
    <location>
        <begin position="1"/>
        <end position="26"/>
    </location>
</feature>
<proteinExistence type="predicted"/>
<dbReference type="EMBL" id="JPKY01000040">
    <property type="protein sequence ID" value="KFH44921.1"/>
    <property type="molecule type" value="Genomic_DNA"/>
</dbReference>
<evidence type="ECO:0000313" key="2">
    <source>
        <dbReference type="EMBL" id="KFH44921.1"/>
    </source>
</evidence>
<dbReference type="AlphaFoldDB" id="A0A086T6D9"/>
<evidence type="ECO:0000256" key="1">
    <source>
        <dbReference type="SAM" id="MobiDB-lite"/>
    </source>
</evidence>
<name>A0A086T6D9_HAPC1</name>
<sequence>MALQRGERQPSRLSSRSSAGSESRQIAGLCTDRGVFREARLLVRRDQEVERWREVVVREPGSRLQRRGDDRSCVLLGASKREKDAS</sequence>
<evidence type="ECO:0000313" key="3">
    <source>
        <dbReference type="Proteomes" id="UP000029964"/>
    </source>
</evidence>
<accession>A0A086T6D9</accession>
<dbReference type="Proteomes" id="UP000029964">
    <property type="component" value="Unassembled WGS sequence"/>
</dbReference>
<reference evidence="3" key="1">
    <citation type="journal article" date="2014" name="Genome Announc.">
        <title>Genome sequence and annotation of Acremonium chrysogenum, producer of the beta-lactam antibiotic cephalosporin C.</title>
        <authorList>
            <person name="Terfehr D."/>
            <person name="Dahlmann T.A."/>
            <person name="Specht T."/>
            <person name="Zadra I."/>
            <person name="Kuernsteiner H."/>
            <person name="Kueck U."/>
        </authorList>
    </citation>
    <scope>NUCLEOTIDE SEQUENCE [LARGE SCALE GENOMIC DNA]</scope>
    <source>
        <strain evidence="3">ATCC 11550 / CBS 779.69 / DSM 880 / IAM 14645 / JCM 23072 / IMI 49137</strain>
    </source>
</reference>
<protein>
    <submittedName>
        <fullName evidence="2">Uncharacterized protein</fullName>
    </submittedName>
</protein>
<keyword evidence="3" id="KW-1185">Reference proteome</keyword>
<organism evidence="2 3">
    <name type="scientific">Hapsidospora chrysogenum (strain ATCC 11550 / CBS 779.69 / DSM 880 / IAM 14645 / JCM 23072 / IMI 49137)</name>
    <name type="common">Acremonium chrysogenum</name>
    <dbReference type="NCBI Taxonomy" id="857340"/>
    <lineage>
        <taxon>Eukaryota</taxon>
        <taxon>Fungi</taxon>
        <taxon>Dikarya</taxon>
        <taxon>Ascomycota</taxon>
        <taxon>Pezizomycotina</taxon>
        <taxon>Sordariomycetes</taxon>
        <taxon>Hypocreomycetidae</taxon>
        <taxon>Hypocreales</taxon>
        <taxon>Bionectriaceae</taxon>
        <taxon>Hapsidospora</taxon>
    </lineage>
</organism>
<gene>
    <name evidence="2" type="ORF">ACRE_042530</name>
</gene>
<feature type="compositionally biased region" description="Low complexity" evidence="1">
    <location>
        <begin position="11"/>
        <end position="24"/>
    </location>
</feature>
<feature type="compositionally biased region" description="Basic and acidic residues" evidence="1">
    <location>
        <begin position="1"/>
        <end position="10"/>
    </location>
</feature>
<dbReference type="HOGENOM" id="CLU_2497355_0_0_1"/>